<dbReference type="InterPro" id="IPR025990">
    <property type="entry name" value="zinc_ribbon_bacterial"/>
</dbReference>
<proteinExistence type="predicted"/>
<dbReference type="EMBL" id="PIQA01000001">
    <property type="protein sequence ID" value="RUO67744.1"/>
    <property type="molecule type" value="Genomic_DNA"/>
</dbReference>
<evidence type="ECO:0000313" key="2">
    <source>
        <dbReference type="Proteomes" id="UP000288361"/>
    </source>
</evidence>
<dbReference type="Proteomes" id="UP000288361">
    <property type="component" value="Unassembled WGS sequence"/>
</dbReference>
<name>A0A432YWN0_9GAMM</name>
<comment type="caution">
    <text evidence="1">The sequence shown here is derived from an EMBL/GenBank/DDBJ whole genome shotgun (WGS) entry which is preliminary data.</text>
</comment>
<accession>A0A432YWN0</accession>
<dbReference type="InterPro" id="IPR017143">
    <property type="entry name" value="UCP037225"/>
</dbReference>
<dbReference type="Pfam" id="PF14255">
    <property type="entry name" value="Zn_ribbon_21"/>
    <property type="match status" value="1"/>
</dbReference>
<dbReference type="PIRSF" id="PIRSF037225">
    <property type="entry name" value="UCP037225"/>
    <property type="match status" value="1"/>
</dbReference>
<reference evidence="1 2" key="1">
    <citation type="journal article" date="2011" name="Front. Microbiol.">
        <title>Genomic signatures of strain selection and enhancement in Bacillus atrophaeus var. globigii, a historical biowarfare simulant.</title>
        <authorList>
            <person name="Gibbons H.S."/>
            <person name="Broomall S.M."/>
            <person name="McNew L.A."/>
            <person name="Daligault H."/>
            <person name="Chapman C."/>
            <person name="Bruce D."/>
            <person name="Karavis M."/>
            <person name="Krepps M."/>
            <person name="McGregor P.A."/>
            <person name="Hong C."/>
            <person name="Park K.H."/>
            <person name="Akmal A."/>
            <person name="Feldman A."/>
            <person name="Lin J.S."/>
            <person name="Chang W.E."/>
            <person name="Higgs B.W."/>
            <person name="Demirev P."/>
            <person name="Lindquist J."/>
            <person name="Liem A."/>
            <person name="Fochler E."/>
            <person name="Read T.D."/>
            <person name="Tapia R."/>
            <person name="Johnson S."/>
            <person name="Bishop-Lilly K.A."/>
            <person name="Detter C."/>
            <person name="Han C."/>
            <person name="Sozhamannan S."/>
            <person name="Rosenzweig C.N."/>
            <person name="Skowronski E.W."/>
        </authorList>
    </citation>
    <scope>NUCLEOTIDE SEQUENCE [LARGE SCALE GENOMIC DNA]</scope>
    <source>
        <strain evidence="1 2">TPS4-2</strain>
    </source>
</reference>
<protein>
    <submittedName>
        <fullName evidence="1">CPXCG motif-containing cysteine-rich protein</fullName>
    </submittedName>
</protein>
<dbReference type="RefSeq" id="WP_053953839.1">
    <property type="nucleotide sequence ID" value="NZ_JBHUMT010000016.1"/>
</dbReference>
<sequence>MNEENLKSVPVKCPHCGHNTFLDIDASEGNQDYQEECSACGDLIHVQLQVDEINQQARIKVDGNDEQFY</sequence>
<evidence type="ECO:0000313" key="1">
    <source>
        <dbReference type="EMBL" id="RUO67744.1"/>
    </source>
</evidence>
<gene>
    <name evidence="1" type="ORF">CWI73_02485</name>
</gene>
<organism evidence="1 2">
    <name type="scientific">Idiomarina piscisalsi</name>
    <dbReference type="NCBI Taxonomy" id="1096243"/>
    <lineage>
        <taxon>Bacteria</taxon>
        <taxon>Pseudomonadati</taxon>
        <taxon>Pseudomonadota</taxon>
        <taxon>Gammaproteobacteria</taxon>
        <taxon>Alteromonadales</taxon>
        <taxon>Idiomarinaceae</taxon>
        <taxon>Idiomarina</taxon>
    </lineage>
</organism>
<dbReference type="AlphaFoldDB" id="A0A432YWN0"/>